<reference evidence="1 2" key="1">
    <citation type="journal article" date="2010" name="J. Bacteriol.">
        <title>Genome sequence of Pantoea ananatis LMG20103, the causative agent of Eucalyptus blight and dieback.</title>
        <authorList>
            <person name="De Maayer P."/>
            <person name="Chan W.Y."/>
            <person name="Venter S.N."/>
            <person name="Toth I.K."/>
            <person name="Birch P.R."/>
            <person name="Joubert F."/>
            <person name="Coutinho T.A."/>
        </authorList>
    </citation>
    <scope>NUCLEOTIDE SEQUENCE [LARGE SCALE GENOMIC DNA]</scope>
    <source>
        <strain evidence="1 2">LMG 20103</strain>
    </source>
</reference>
<dbReference type="EMBL" id="CP001875">
    <property type="protein sequence ID" value="ADD78578.1"/>
    <property type="molecule type" value="Genomic_DNA"/>
</dbReference>
<dbReference type="STRING" id="706191.PANA_3411"/>
<proteinExistence type="predicted"/>
<sequence length="161" mass="17931">MLVHGISFSLQEKSGNRMPFTQGWLNSASADKGYRYVFHSLTSLPLMYNCQGRSTFSGIAGSGRCVMCNAPFCCSTQTRSVSCRVIFTLLRPSPVASRVKVKPVRRFSSETMMSGWFSRSHVSRGTMIRSISSAKSVIVTASWKWYSNDSELASVETRFPD</sequence>
<evidence type="ECO:0000313" key="2">
    <source>
        <dbReference type="Proteomes" id="UP000001702"/>
    </source>
</evidence>
<organism evidence="1 2">
    <name type="scientific">Pantoea ananatis (strain LMG 20103)</name>
    <dbReference type="NCBI Taxonomy" id="706191"/>
    <lineage>
        <taxon>Bacteria</taxon>
        <taxon>Pseudomonadati</taxon>
        <taxon>Pseudomonadota</taxon>
        <taxon>Gammaproteobacteria</taxon>
        <taxon>Enterobacterales</taxon>
        <taxon>Erwiniaceae</taxon>
        <taxon>Pantoea</taxon>
    </lineage>
</organism>
<protein>
    <submittedName>
        <fullName evidence="1">Uncharacterized protein</fullName>
    </submittedName>
</protein>
<name>D4GNM3_PANAM</name>
<keyword evidence="2" id="KW-1185">Reference proteome</keyword>
<dbReference type="KEGG" id="pam:PANA_3411"/>
<dbReference type="HOGENOM" id="CLU_1642089_0_0_6"/>
<dbReference type="Proteomes" id="UP000001702">
    <property type="component" value="Chromosome"/>
</dbReference>
<dbReference type="AlphaFoldDB" id="D4GNM3"/>
<gene>
    <name evidence="1" type="ordered locus">PANA_3411</name>
</gene>
<evidence type="ECO:0000313" key="1">
    <source>
        <dbReference type="EMBL" id="ADD78578.1"/>
    </source>
</evidence>
<accession>D4GNM3</accession>